<keyword evidence="2" id="KW-1185">Reference proteome</keyword>
<dbReference type="Proteomes" id="UP000236161">
    <property type="component" value="Unassembled WGS sequence"/>
</dbReference>
<protein>
    <submittedName>
        <fullName evidence="1">Uncharacterized protein</fullName>
    </submittedName>
</protein>
<evidence type="ECO:0000313" key="1">
    <source>
        <dbReference type="EMBL" id="PKA65023.1"/>
    </source>
</evidence>
<name>A0A2I0BB50_9ASPA</name>
<evidence type="ECO:0000313" key="2">
    <source>
        <dbReference type="Proteomes" id="UP000236161"/>
    </source>
</evidence>
<reference evidence="1 2" key="1">
    <citation type="journal article" date="2017" name="Nature">
        <title>The Apostasia genome and the evolution of orchids.</title>
        <authorList>
            <person name="Zhang G.Q."/>
            <person name="Liu K.W."/>
            <person name="Li Z."/>
            <person name="Lohaus R."/>
            <person name="Hsiao Y.Y."/>
            <person name="Niu S.C."/>
            <person name="Wang J.Y."/>
            <person name="Lin Y.C."/>
            <person name="Xu Q."/>
            <person name="Chen L.J."/>
            <person name="Yoshida K."/>
            <person name="Fujiwara S."/>
            <person name="Wang Z.W."/>
            <person name="Zhang Y.Q."/>
            <person name="Mitsuda N."/>
            <person name="Wang M."/>
            <person name="Liu G.H."/>
            <person name="Pecoraro L."/>
            <person name="Huang H.X."/>
            <person name="Xiao X.J."/>
            <person name="Lin M."/>
            <person name="Wu X.Y."/>
            <person name="Wu W.L."/>
            <person name="Chen Y.Y."/>
            <person name="Chang S.B."/>
            <person name="Sakamoto S."/>
            <person name="Ohme-Takagi M."/>
            <person name="Yagi M."/>
            <person name="Zeng S.J."/>
            <person name="Shen C.Y."/>
            <person name="Yeh C.M."/>
            <person name="Luo Y.B."/>
            <person name="Tsai W.C."/>
            <person name="Van de Peer Y."/>
            <person name="Liu Z.J."/>
        </authorList>
    </citation>
    <scope>NUCLEOTIDE SEQUENCE [LARGE SCALE GENOMIC DNA]</scope>
    <source>
        <strain evidence="2">cv. Shenzhen</strain>
        <tissue evidence="1">Stem</tissue>
    </source>
</reference>
<dbReference type="AlphaFoldDB" id="A0A2I0BB50"/>
<sequence>MQHRNHVLTLLESAKHLKNLGKGEKSNSHRPHEALMMIKKRVESVSKVQGIENFSGMERSDDFEKKTTMRRP</sequence>
<gene>
    <name evidence="1" type="ORF">AXF42_Ash011625</name>
</gene>
<dbReference type="EMBL" id="KZ451899">
    <property type="protein sequence ID" value="PKA65023.1"/>
    <property type="molecule type" value="Genomic_DNA"/>
</dbReference>
<accession>A0A2I0BB50</accession>
<organism evidence="1 2">
    <name type="scientific">Apostasia shenzhenica</name>
    <dbReference type="NCBI Taxonomy" id="1088818"/>
    <lineage>
        <taxon>Eukaryota</taxon>
        <taxon>Viridiplantae</taxon>
        <taxon>Streptophyta</taxon>
        <taxon>Embryophyta</taxon>
        <taxon>Tracheophyta</taxon>
        <taxon>Spermatophyta</taxon>
        <taxon>Magnoliopsida</taxon>
        <taxon>Liliopsida</taxon>
        <taxon>Asparagales</taxon>
        <taxon>Orchidaceae</taxon>
        <taxon>Apostasioideae</taxon>
        <taxon>Apostasia</taxon>
    </lineage>
</organism>
<proteinExistence type="predicted"/>